<dbReference type="Proteomes" id="UP000295497">
    <property type="component" value="Chromosome"/>
</dbReference>
<reference evidence="1 2" key="1">
    <citation type="submission" date="2015-09" db="EMBL/GenBank/DDBJ databases">
        <title>Sorangium comparison.</title>
        <authorList>
            <person name="Zaburannyi N."/>
            <person name="Bunk B."/>
            <person name="Overmann J."/>
            <person name="Mueller R."/>
        </authorList>
    </citation>
    <scope>NUCLEOTIDE SEQUENCE [LARGE SCALE GENOMIC DNA]</scope>
    <source>
        <strain evidence="1 2">So ce836</strain>
    </source>
</reference>
<name>A0A4P2QWV4_SORCE</name>
<dbReference type="EMBL" id="CP012672">
    <property type="protein sequence ID" value="AUX34895.1"/>
    <property type="molecule type" value="Genomic_DNA"/>
</dbReference>
<evidence type="ECO:0000313" key="1">
    <source>
        <dbReference type="EMBL" id="AUX34895.1"/>
    </source>
</evidence>
<protein>
    <submittedName>
        <fullName evidence="1">Uncharacterized protein</fullName>
    </submittedName>
</protein>
<accession>A0A4P2QWV4</accession>
<sequence>MESHRQRGEAPLVSGHTHAVAELRWRGAGPAPPASAQFVPVYLNSRIAPGLLSADVAPPVGPLVLPWLSVIT</sequence>
<proteinExistence type="predicted"/>
<dbReference type="AlphaFoldDB" id="A0A4P2QWV4"/>
<organism evidence="1 2">
    <name type="scientific">Sorangium cellulosum</name>
    <name type="common">Polyangium cellulosum</name>
    <dbReference type="NCBI Taxonomy" id="56"/>
    <lineage>
        <taxon>Bacteria</taxon>
        <taxon>Pseudomonadati</taxon>
        <taxon>Myxococcota</taxon>
        <taxon>Polyangia</taxon>
        <taxon>Polyangiales</taxon>
        <taxon>Polyangiaceae</taxon>
        <taxon>Sorangium</taxon>
    </lineage>
</organism>
<gene>
    <name evidence="1" type="ORF">SOCE836_070740</name>
</gene>
<evidence type="ECO:0000313" key="2">
    <source>
        <dbReference type="Proteomes" id="UP000295497"/>
    </source>
</evidence>